<gene>
    <name evidence="3" type="ORF">GCM10009846_31600</name>
</gene>
<dbReference type="EMBL" id="BAAAQT010000010">
    <property type="protein sequence ID" value="GAA2176715.1"/>
    <property type="molecule type" value="Genomic_DNA"/>
</dbReference>
<reference evidence="4" key="1">
    <citation type="journal article" date="2019" name="Int. J. Syst. Evol. Microbiol.">
        <title>The Global Catalogue of Microorganisms (GCM) 10K type strain sequencing project: providing services to taxonomists for standard genome sequencing and annotation.</title>
        <authorList>
            <consortium name="The Broad Institute Genomics Platform"/>
            <consortium name="The Broad Institute Genome Sequencing Center for Infectious Disease"/>
            <person name="Wu L."/>
            <person name="Ma J."/>
        </authorList>
    </citation>
    <scope>NUCLEOTIDE SEQUENCE [LARGE SCALE GENOMIC DNA]</scope>
    <source>
        <strain evidence="4">JCM 16026</strain>
    </source>
</reference>
<dbReference type="PANTHER" id="PTHR43317">
    <property type="entry name" value="THERMOSPERMINE SYNTHASE ACAULIS5"/>
    <property type="match status" value="1"/>
</dbReference>
<keyword evidence="1" id="KW-0620">Polyamine biosynthesis</keyword>
<protein>
    <submittedName>
        <fullName evidence="3">Fused MFS/spermidine synthase</fullName>
    </submittedName>
</protein>
<keyword evidence="4" id="KW-1185">Reference proteome</keyword>
<dbReference type="Proteomes" id="UP001501599">
    <property type="component" value="Unassembled WGS sequence"/>
</dbReference>
<dbReference type="PANTHER" id="PTHR43317:SF1">
    <property type="entry name" value="THERMOSPERMINE SYNTHASE ACAULIS5"/>
    <property type="match status" value="1"/>
</dbReference>
<organism evidence="3 4">
    <name type="scientific">Agrococcus versicolor</name>
    <dbReference type="NCBI Taxonomy" id="501482"/>
    <lineage>
        <taxon>Bacteria</taxon>
        <taxon>Bacillati</taxon>
        <taxon>Actinomycetota</taxon>
        <taxon>Actinomycetes</taxon>
        <taxon>Micrococcales</taxon>
        <taxon>Microbacteriaceae</taxon>
        <taxon>Agrococcus</taxon>
    </lineage>
</organism>
<evidence type="ECO:0000313" key="3">
    <source>
        <dbReference type="EMBL" id="GAA2176715.1"/>
    </source>
</evidence>
<dbReference type="NCBIfam" id="NF037959">
    <property type="entry name" value="MFS_SpdSyn"/>
    <property type="match status" value="1"/>
</dbReference>
<dbReference type="SUPFAM" id="SSF53335">
    <property type="entry name" value="S-adenosyl-L-methionine-dependent methyltransferases"/>
    <property type="match status" value="1"/>
</dbReference>
<accession>A0ABP5MPZ2</accession>
<dbReference type="Gene3D" id="3.40.50.150">
    <property type="entry name" value="Vaccinia Virus protein VP39"/>
    <property type="match status" value="1"/>
</dbReference>
<name>A0ABP5MPZ2_9MICO</name>
<evidence type="ECO:0000256" key="2">
    <source>
        <dbReference type="SAM" id="MobiDB-lite"/>
    </source>
</evidence>
<feature type="compositionally biased region" description="Low complexity" evidence="2">
    <location>
        <begin position="1"/>
        <end position="24"/>
    </location>
</feature>
<sequence length="298" mass="29991">MSAGAGLDAAGGSDDVGSDASGRGPRPGGDGVLLSSGQRATVVPLSDGWALEIDGFRQSHVGADAEPSPHATVRWMLAALAGPLAASDAPRMAHVGGAAMSLPRQVAHRRPDARQAVVELEQSIVDLVVAHAPPPAGIDVAVGEGRAWLEAAAPASLDAIVIDVYAGGRIPPAFTSLQCALAARAALADGGMLVVNGVAGPELDFTAAHLAALERAFGHAALVVQGSVLAGARFGNAVLVASARPIDAEPIRAALAGDASRGALVVDVSRIVADAEPLRDADERWSPEPIRSAFITPA</sequence>
<proteinExistence type="predicted"/>
<feature type="region of interest" description="Disordered" evidence="2">
    <location>
        <begin position="1"/>
        <end position="35"/>
    </location>
</feature>
<dbReference type="InterPro" id="IPR029063">
    <property type="entry name" value="SAM-dependent_MTases_sf"/>
</dbReference>
<comment type="caution">
    <text evidence="3">The sequence shown here is derived from an EMBL/GenBank/DDBJ whole genome shotgun (WGS) entry which is preliminary data.</text>
</comment>
<evidence type="ECO:0000313" key="4">
    <source>
        <dbReference type="Proteomes" id="UP001501599"/>
    </source>
</evidence>
<evidence type="ECO:0000256" key="1">
    <source>
        <dbReference type="ARBA" id="ARBA00023115"/>
    </source>
</evidence>